<dbReference type="PANTHER" id="PTHR30578:SF1">
    <property type="entry name" value="NA(+)-TRANSLOCATING NADH-QUINONE REDUCTASE SUBUNIT B"/>
    <property type="match status" value="1"/>
</dbReference>
<comment type="catalytic activity">
    <reaction evidence="16">
        <text>a ubiquinone + n Na(+)(in) + NADH + H(+) = a ubiquinol + n Na(+)(out) + NAD(+)</text>
        <dbReference type="Rhea" id="RHEA:47748"/>
        <dbReference type="Rhea" id="RHEA-COMP:9565"/>
        <dbReference type="Rhea" id="RHEA-COMP:9566"/>
        <dbReference type="ChEBI" id="CHEBI:15378"/>
        <dbReference type="ChEBI" id="CHEBI:16389"/>
        <dbReference type="ChEBI" id="CHEBI:17976"/>
        <dbReference type="ChEBI" id="CHEBI:29101"/>
        <dbReference type="ChEBI" id="CHEBI:57540"/>
        <dbReference type="ChEBI" id="CHEBI:57945"/>
        <dbReference type="EC" id="7.2.1.1"/>
    </reaction>
</comment>
<keyword evidence="14 16" id="KW-0472">Membrane</keyword>
<feature type="transmembrane region" description="Helical" evidence="16">
    <location>
        <begin position="194"/>
        <end position="212"/>
    </location>
</feature>
<name>A0ABY2WX12_9RHOB</name>
<dbReference type="Proteomes" id="UP001193035">
    <property type="component" value="Unassembled WGS sequence"/>
</dbReference>
<feature type="transmembrane region" description="Helical" evidence="16">
    <location>
        <begin position="316"/>
        <end position="334"/>
    </location>
</feature>
<evidence type="ECO:0000256" key="6">
    <source>
        <dbReference type="ARBA" id="ARBA00022643"/>
    </source>
</evidence>
<evidence type="ECO:0000313" key="17">
    <source>
        <dbReference type="EMBL" id="TMV06997.1"/>
    </source>
</evidence>
<proteinExistence type="inferred from homology"/>
<dbReference type="Pfam" id="PF03116">
    <property type="entry name" value="NQR2_RnfD_RnfE"/>
    <property type="match status" value="1"/>
</dbReference>
<keyword evidence="9 16" id="KW-1133">Transmembrane helix</keyword>
<evidence type="ECO:0000256" key="7">
    <source>
        <dbReference type="ARBA" id="ARBA00022692"/>
    </source>
</evidence>
<keyword evidence="5 16" id="KW-0285">Flavoprotein</keyword>
<dbReference type="InterPro" id="IPR004338">
    <property type="entry name" value="NqrB/RnfD"/>
</dbReference>
<evidence type="ECO:0000256" key="14">
    <source>
        <dbReference type="ARBA" id="ARBA00023136"/>
    </source>
</evidence>
<keyword evidence="13 16" id="KW-0830">Ubiquinone</keyword>
<organism evidence="17 18">
    <name type="scientific">Ruegeria sediminis</name>
    <dbReference type="NCBI Taxonomy" id="2583820"/>
    <lineage>
        <taxon>Bacteria</taxon>
        <taxon>Pseudomonadati</taxon>
        <taxon>Pseudomonadota</taxon>
        <taxon>Alphaproteobacteria</taxon>
        <taxon>Rhodobacterales</taxon>
        <taxon>Roseobacteraceae</taxon>
        <taxon>Ruegeria</taxon>
    </lineage>
</organism>
<sequence length="402" mass="43781">MGLRSFFDRIEPNFTKGGKYEKLFPVYEMVESFIYTPKTVTTVAPHARSFVDMKRIMTYVVIATIPCILWGMWNTGYQANSALAVMGSEAATGWRIAILQAFGISLDPASAFGNVMHGLLYFLPIYITTLVAGGIFEVIFATVRGHEVNEGFLVTSMLYTLILPATTPLWQVALGIIFGVVIGKEVFGGTGKNFLNPALVGRAFLYFAYPAAMSGDAVWTPVDGFSGATALAVSAADGYQALAAEGITWWNAFYGTIQGSFGETSTLACIIGLAFLLLTKIANYRLIVGCLAGTIAFTWLLNLIGSDTNPMFAMPWYWHVVLGGYAFGLAFMVTEPVSASHTNMGRYVYGALIGVMVVLIRVVNPAFPEGMMLAILFGNVFAPLIDYFVVQANIKRRARRHV</sequence>
<dbReference type="InterPro" id="IPR010966">
    <property type="entry name" value="NqrB"/>
</dbReference>
<keyword evidence="8 16" id="KW-1278">Translocase</keyword>
<comment type="cofactor">
    <cofactor evidence="16">
        <name>FMN</name>
        <dbReference type="ChEBI" id="CHEBI:58210"/>
    </cofactor>
</comment>
<accession>A0ABY2WX12</accession>
<keyword evidence="11 16" id="KW-0915">Sodium</keyword>
<feature type="transmembrane region" description="Helical" evidence="16">
    <location>
        <begin position="119"/>
        <end position="141"/>
    </location>
</feature>
<evidence type="ECO:0000256" key="16">
    <source>
        <dbReference type="HAMAP-Rule" id="MF_00426"/>
    </source>
</evidence>
<evidence type="ECO:0000256" key="9">
    <source>
        <dbReference type="ARBA" id="ARBA00022989"/>
    </source>
</evidence>
<feature type="transmembrane region" description="Helical" evidence="16">
    <location>
        <begin position="370"/>
        <end position="390"/>
    </location>
</feature>
<feature type="transmembrane region" description="Helical" evidence="16">
    <location>
        <begin position="346"/>
        <end position="364"/>
    </location>
</feature>
<comment type="similarity">
    <text evidence="16">Belongs to the NqrB/RnfD family.</text>
</comment>
<evidence type="ECO:0000313" key="18">
    <source>
        <dbReference type="Proteomes" id="UP001193035"/>
    </source>
</evidence>
<keyword evidence="2 16" id="KW-1003">Cell membrane</keyword>
<keyword evidence="15 16" id="KW-0739">Sodium transport</keyword>
<keyword evidence="6 16" id="KW-0288">FMN</keyword>
<reference evidence="17 18" key="1">
    <citation type="submission" date="2019-05" db="EMBL/GenBank/DDBJ databases">
        <title>Ruegeria sp. nov., isolated from tidal flat.</title>
        <authorList>
            <person name="Kim W."/>
        </authorList>
    </citation>
    <scope>NUCLEOTIDE SEQUENCE [LARGE SCALE GENOMIC DNA]</scope>
    <source>
        <strain evidence="17 18">CAU 1488</strain>
    </source>
</reference>
<dbReference type="NCBIfam" id="TIGR01937">
    <property type="entry name" value="nqrB"/>
    <property type="match status" value="1"/>
</dbReference>
<protein>
    <recommendedName>
        <fullName evidence="16">Na(+)-translocating NADH-quinone reductase subunit B</fullName>
        <shortName evidence="16">Na(+)-NQR subunit B</shortName>
        <shortName evidence="16">Na(+)-translocating NQR subunit B</shortName>
        <ecNumber evidence="16">7.2.1.1</ecNumber>
    </recommendedName>
    <alternativeName>
        <fullName evidence="16">NQR complex subunit B</fullName>
    </alternativeName>
    <alternativeName>
        <fullName evidence="16">NQR-1 subunit B</fullName>
    </alternativeName>
</protein>
<evidence type="ECO:0000256" key="15">
    <source>
        <dbReference type="ARBA" id="ARBA00023201"/>
    </source>
</evidence>
<keyword evidence="12 16" id="KW-0406">Ion transport</keyword>
<dbReference type="PANTHER" id="PTHR30578">
    <property type="entry name" value="ELECTRON TRANSPORT COMPLEX PROTEIN RNFD"/>
    <property type="match status" value="1"/>
</dbReference>
<keyword evidence="18" id="KW-1185">Reference proteome</keyword>
<evidence type="ECO:0000256" key="5">
    <source>
        <dbReference type="ARBA" id="ARBA00022630"/>
    </source>
</evidence>
<feature type="transmembrane region" description="Helical" evidence="16">
    <location>
        <begin position="161"/>
        <end position="182"/>
    </location>
</feature>
<evidence type="ECO:0000256" key="11">
    <source>
        <dbReference type="ARBA" id="ARBA00023053"/>
    </source>
</evidence>
<evidence type="ECO:0000256" key="13">
    <source>
        <dbReference type="ARBA" id="ARBA00023075"/>
    </source>
</evidence>
<dbReference type="EMBL" id="VCPD01000004">
    <property type="protein sequence ID" value="TMV06997.1"/>
    <property type="molecule type" value="Genomic_DNA"/>
</dbReference>
<comment type="subcellular location">
    <subcellularLocation>
        <location evidence="16">Cell membrane</location>
        <topology evidence="16">Multi-pass membrane protein</topology>
    </subcellularLocation>
</comment>
<dbReference type="PIRSF" id="PIRSF016055">
    <property type="entry name" value="NADH-UbQ_OxRdtase_B_su"/>
    <property type="match status" value="1"/>
</dbReference>
<dbReference type="EC" id="7.2.1.1" evidence="16"/>
<gene>
    <name evidence="16" type="primary">nqrB</name>
    <name evidence="17" type="ORF">FGK63_12840</name>
</gene>
<evidence type="ECO:0000256" key="1">
    <source>
        <dbReference type="ARBA" id="ARBA00022448"/>
    </source>
</evidence>
<keyword evidence="4 16" id="KW-0597">Phosphoprotein</keyword>
<dbReference type="RefSeq" id="WP_138842834.1">
    <property type="nucleotide sequence ID" value="NZ_VCPD01000004.1"/>
</dbReference>
<keyword evidence="7 16" id="KW-0812">Transmembrane</keyword>
<feature type="transmembrane region" description="Helical" evidence="16">
    <location>
        <begin position="260"/>
        <end position="279"/>
    </location>
</feature>
<evidence type="ECO:0000256" key="8">
    <source>
        <dbReference type="ARBA" id="ARBA00022967"/>
    </source>
</evidence>
<comment type="subunit">
    <text evidence="16">Composed of six subunits; NqrA, NqrB, NqrC, NqrD, NqrE and NqrF.</text>
</comment>
<feature type="modified residue" description="FMN phosphoryl threonine" evidence="16">
    <location>
        <position position="229"/>
    </location>
</feature>
<keyword evidence="1 16" id="KW-0813">Transport</keyword>
<dbReference type="NCBIfam" id="NF003756">
    <property type="entry name" value="PRK05349.1"/>
    <property type="match status" value="1"/>
</dbReference>
<evidence type="ECO:0000256" key="12">
    <source>
        <dbReference type="ARBA" id="ARBA00023065"/>
    </source>
</evidence>
<evidence type="ECO:0000256" key="2">
    <source>
        <dbReference type="ARBA" id="ARBA00022475"/>
    </source>
</evidence>
<evidence type="ECO:0000256" key="4">
    <source>
        <dbReference type="ARBA" id="ARBA00022553"/>
    </source>
</evidence>
<keyword evidence="3" id="KW-0997">Cell inner membrane</keyword>
<feature type="transmembrane region" description="Helical" evidence="16">
    <location>
        <begin position="286"/>
        <end position="304"/>
    </location>
</feature>
<comment type="function">
    <text evidence="16">NQR complex catalyzes the reduction of ubiquinone-1 to ubiquinol by two successive reactions, coupled with the transport of Na(+) ions from the cytoplasm to the periplasm. NqrA to NqrE are probably involved in the second step, the conversion of ubisemiquinone to ubiquinol.</text>
</comment>
<evidence type="ECO:0000256" key="3">
    <source>
        <dbReference type="ARBA" id="ARBA00022519"/>
    </source>
</evidence>
<evidence type="ECO:0000256" key="10">
    <source>
        <dbReference type="ARBA" id="ARBA00023027"/>
    </source>
</evidence>
<feature type="transmembrane region" description="Helical" evidence="16">
    <location>
        <begin position="56"/>
        <end position="73"/>
    </location>
</feature>
<feature type="transmembrane region" description="Helical" evidence="16">
    <location>
        <begin position="93"/>
        <end position="112"/>
    </location>
</feature>
<dbReference type="HAMAP" id="MF_00426">
    <property type="entry name" value="NqrB"/>
    <property type="match status" value="1"/>
</dbReference>
<comment type="caution">
    <text evidence="17">The sequence shown here is derived from an EMBL/GenBank/DDBJ whole genome shotgun (WGS) entry which is preliminary data.</text>
</comment>
<keyword evidence="10 16" id="KW-0520">NAD</keyword>